<reference evidence="4 5" key="1">
    <citation type="submission" date="2018-03" db="EMBL/GenBank/DDBJ databases">
        <title>Adhaeribacter sp. HMF7605 Genome sequencing and assembly.</title>
        <authorList>
            <person name="Kang H."/>
            <person name="Kang J."/>
            <person name="Cha I."/>
            <person name="Kim H."/>
            <person name="Joh K."/>
        </authorList>
    </citation>
    <scope>NUCLEOTIDE SEQUENCE [LARGE SCALE GENOMIC DNA]</scope>
    <source>
        <strain evidence="4 5">HMF7605</strain>
    </source>
</reference>
<keyword evidence="5" id="KW-1185">Reference proteome</keyword>
<organism evidence="4 5">
    <name type="scientific">Adhaeribacter arboris</name>
    <dbReference type="NCBI Taxonomy" id="2072846"/>
    <lineage>
        <taxon>Bacteria</taxon>
        <taxon>Pseudomonadati</taxon>
        <taxon>Bacteroidota</taxon>
        <taxon>Cytophagia</taxon>
        <taxon>Cytophagales</taxon>
        <taxon>Hymenobacteraceae</taxon>
        <taxon>Adhaeribacter</taxon>
    </lineage>
</organism>
<name>A0A2T2YLQ4_9BACT</name>
<dbReference type="OrthoDB" id="9790815at2"/>
<evidence type="ECO:0000313" key="4">
    <source>
        <dbReference type="EMBL" id="PSR56405.1"/>
    </source>
</evidence>
<dbReference type="PANTHER" id="PTHR30344:SF1">
    <property type="entry name" value="6-PHOSPHOGLUCONOLACTONASE"/>
    <property type="match status" value="1"/>
</dbReference>
<feature type="signal peptide" evidence="3">
    <location>
        <begin position="1"/>
        <end position="30"/>
    </location>
</feature>
<dbReference type="Proteomes" id="UP000240357">
    <property type="component" value="Unassembled WGS sequence"/>
</dbReference>
<dbReference type="Gene3D" id="2.130.10.10">
    <property type="entry name" value="YVTN repeat-like/Quinoprotein amine dehydrogenase"/>
    <property type="match status" value="1"/>
</dbReference>
<evidence type="ECO:0000313" key="5">
    <source>
        <dbReference type="Proteomes" id="UP000240357"/>
    </source>
</evidence>
<dbReference type="InterPro" id="IPR015943">
    <property type="entry name" value="WD40/YVTN_repeat-like_dom_sf"/>
</dbReference>
<dbReference type="EMBL" id="PYFT01000001">
    <property type="protein sequence ID" value="PSR56405.1"/>
    <property type="molecule type" value="Genomic_DNA"/>
</dbReference>
<protein>
    <submittedName>
        <fullName evidence="4">6-phosphogluconolactonase</fullName>
    </submittedName>
</protein>
<dbReference type="FunFam" id="2.130.10.10:FF:000306">
    <property type="entry name" value="3-carboxymuconate cyclase"/>
    <property type="match status" value="1"/>
</dbReference>
<dbReference type="PROSITE" id="PS51318">
    <property type="entry name" value="TAT"/>
    <property type="match status" value="1"/>
</dbReference>
<accession>A0A2T2YLQ4</accession>
<dbReference type="GO" id="GO:0005829">
    <property type="term" value="C:cytosol"/>
    <property type="evidence" value="ECO:0007669"/>
    <property type="project" value="TreeGrafter"/>
</dbReference>
<dbReference type="PANTHER" id="PTHR30344">
    <property type="entry name" value="6-PHOSPHOGLUCONOLACTONASE-RELATED"/>
    <property type="match status" value="1"/>
</dbReference>
<evidence type="ECO:0000256" key="2">
    <source>
        <dbReference type="ARBA" id="ARBA00022526"/>
    </source>
</evidence>
<comment type="caution">
    <text evidence="4">The sequence shown here is derived from an EMBL/GenBank/DDBJ whole genome shotgun (WGS) entry which is preliminary data.</text>
</comment>
<gene>
    <name evidence="4" type="ORF">AHMF7605_24350</name>
</gene>
<evidence type="ECO:0000256" key="1">
    <source>
        <dbReference type="ARBA" id="ARBA00005564"/>
    </source>
</evidence>
<dbReference type="AlphaFoldDB" id="A0A2T2YLQ4"/>
<comment type="similarity">
    <text evidence="1">Belongs to the cycloisomerase 2 family.</text>
</comment>
<dbReference type="GO" id="GO:0017057">
    <property type="term" value="F:6-phosphogluconolactonase activity"/>
    <property type="evidence" value="ECO:0007669"/>
    <property type="project" value="TreeGrafter"/>
</dbReference>
<feature type="chain" id="PRO_5015412798" evidence="3">
    <location>
        <begin position="31"/>
        <end position="400"/>
    </location>
</feature>
<dbReference type="InterPro" id="IPR011048">
    <property type="entry name" value="Haem_d1_sf"/>
</dbReference>
<dbReference type="InterPro" id="IPR050282">
    <property type="entry name" value="Cycloisomerase_2"/>
</dbReference>
<dbReference type="GO" id="GO:0006006">
    <property type="term" value="P:glucose metabolic process"/>
    <property type="evidence" value="ECO:0007669"/>
    <property type="project" value="UniProtKB-KW"/>
</dbReference>
<dbReference type="InterPro" id="IPR019405">
    <property type="entry name" value="Lactonase_7-beta_prop"/>
</dbReference>
<dbReference type="Pfam" id="PF10282">
    <property type="entry name" value="Lactonase"/>
    <property type="match status" value="1"/>
</dbReference>
<keyword evidence="2" id="KW-0119">Carbohydrate metabolism</keyword>
<keyword evidence="3" id="KW-0732">Signal</keyword>
<sequence length="400" mass="42784">MTLFPTSRRNFLKKTSLGLAGLPWFLQACASGKAAQKASSYFVYVGTYAKPDQDSIFGYRLNVETGELTRLLAVKGGESPSFLTLDSKQKYLYTVNEIGNYNNAKSGAVSAFAVDPGTGQLTLLNQQASEGTSPCYISLDKTEKVALAANYGGGNVISLPIQANGSLKKAVGNEQHQGSSVSNRQTGPHAHCIISDPKNNFIFAVDLGLDQVLGYRLDTKTAKLTRAAQPAFQTKPGAGPRHLTFHPNGQFAFLICELNSTIIALAYNASQGTFTEIQALSTLPADFTGESYCADVHVSPDGKFLYGSNRGHNSVAVFGINPATGQLTPVQHVSTQGNWPRNFAIDPSGKILLVANERSDDIFTFRIDPGTGQLTSTGFSAQVPKPVCLRVISEFGGTKK</sequence>
<proteinExistence type="inferred from homology"/>
<dbReference type="SUPFAM" id="SSF51004">
    <property type="entry name" value="C-terminal (heme d1) domain of cytochrome cd1-nitrite reductase"/>
    <property type="match status" value="1"/>
</dbReference>
<evidence type="ECO:0000256" key="3">
    <source>
        <dbReference type="SAM" id="SignalP"/>
    </source>
</evidence>
<keyword evidence="2" id="KW-0313">Glucose metabolism</keyword>
<dbReference type="RefSeq" id="WP_106932583.1">
    <property type="nucleotide sequence ID" value="NZ_PYFT01000001.1"/>
</dbReference>
<dbReference type="InterPro" id="IPR006311">
    <property type="entry name" value="TAT_signal"/>
</dbReference>